<evidence type="ECO:0000256" key="1">
    <source>
        <dbReference type="ARBA" id="ARBA00004651"/>
    </source>
</evidence>
<dbReference type="InterPro" id="IPR011701">
    <property type="entry name" value="MFS"/>
</dbReference>
<dbReference type="Gene3D" id="1.20.1250.20">
    <property type="entry name" value="MFS general substrate transporter like domains"/>
    <property type="match status" value="2"/>
</dbReference>
<protein>
    <submittedName>
        <fullName evidence="7">MFS transporter</fullName>
    </submittedName>
</protein>
<feature type="transmembrane region" description="Helical" evidence="5">
    <location>
        <begin position="121"/>
        <end position="142"/>
    </location>
</feature>
<keyword evidence="3 5" id="KW-1133">Transmembrane helix</keyword>
<dbReference type="Proteomes" id="UP001500571">
    <property type="component" value="Unassembled WGS sequence"/>
</dbReference>
<feature type="transmembrane region" description="Helical" evidence="5">
    <location>
        <begin position="26"/>
        <end position="45"/>
    </location>
</feature>
<feature type="domain" description="Major facilitator superfamily (MFS) profile" evidence="6">
    <location>
        <begin position="231"/>
        <end position="413"/>
    </location>
</feature>
<evidence type="ECO:0000313" key="8">
    <source>
        <dbReference type="Proteomes" id="UP001500571"/>
    </source>
</evidence>
<dbReference type="PANTHER" id="PTHR23528">
    <property type="match status" value="1"/>
</dbReference>
<feature type="transmembrane region" description="Helical" evidence="5">
    <location>
        <begin position="270"/>
        <end position="291"/>
    </location>
</feature>
<dbReference type="PANTHER" id="PTHR23528:SF1">
    <property type="entry name" value="MAJOR FACILITATOR SUPERFAMILY (MFS) PROFILE DOMAIN-CONTAINING PROTEIN"/>
    <property type="match status" value="1"/>
</dbReference>
<feature type="transmembrane region" description="Helical" evidence="5">
    <location>
        <begin position="325"/>
        <end position="351"/>
    </location>
</feature>
<dbReference type="PROSITE" id="PS00216">
    <property type="entry name" value="SUGAR_TRANSPORT_1"/>
    <property type="match status" value="1"/>
</dbReference>
<dbReference type="EMBL" id="BAAAPB010000008">
    <property type="protein sequence ID" value="GAA1977815.1"/>
    <property type="molecule type" value="Genomic_DNA"/>
</dbReference>
<feature type="transmembrane region" description="Helical" evidence="5">
    <location>
        <begin position="154"/>
        <end position="175"/>
    </location>
</feature>
<sequence>MTHATPGPAAAAEPLEDPPHGWARRFYLAWVGVMIGFYGPIQVLLPNQAEALSPDHKEYVLSLVTGLGAAVSTVLNPLWGALSDRTTSRFGRRLPWVVAGVTGGVVSLLILAVAPNVAAMVLGWCLVQGTLNATWAALTAAVPDQVPAVRRGAIAGWLGLAQIVGVVVATGAAALVPGRGGYVVCAAAVVALVLPYVLLRRDVVLDPRDVPPWSWGGFLRGFWVSPRRHPDFGWAWLTRLLINLGYSVAIVYLLYFLRDDLDRPHAESDVFLLTVVNTVGVAAAVLVSGVWSDRLGRRRVFVIASGVVLGLGAFVIALSPTWTTLLAASFVLGLGFGVYTSVDFALITQVLPDEAARGKDLGVLNIASALPQVLAPAIAAPVVTLVGYPALFAVAGVFALLGALLVRNVRSVA</sequence>
<dbReference type="PROSITE" id="PS50850">
    <property type="entry name" value="MFS"/>
    <property type="match status" value="1"/>
</dbReference>
<reference evidence="7 8" key="1">
    <citation type="journal article" date="2019" name="Int. J. Syst. Evol. Microbiol.">
        <title>The Global Catalogue of Microorganisms (GCM) 10K type strain sequencing project: providing services to taxonomists for standard genome sequencing and annotation.</title>
        <authorList>
            <consortium name="The Broad Institute Genomics Platform"/>
            <consortium name="The Broad Institute Genome Sequencing Center for Infectious Disease"/>
            <person name="Wu L."/>
            <person name="Ma J."/>
        </authorList>
    </citation>
    <scope>NUCLEOTIDE SEQUENCE [LARGE SCALE GENOMIC DNA]</scope>
    <source>
        <strain evidence="7 8">JCM 15309</strain>
    </source>
</reference>
<comment type="caution">
    <text evidence="7">The sequence shown here is derived from an EMBL/GenBank/DDBJ whole genome shotgun (WGS) entry which is preliminary data.</text>
</comment>
<evidence type="ECO:0000256" key="4">
    <source>
        <dbReference type="ARBA" id="ARBA00023136"/>
    </source>
</evidence>
<evidence type="ECO:0000256" key="5">
    <source>
        <dbReference type="SAM" id="Phobius"/>
    </source>
</evidence>
<feature type="transmembrane region" description="Helical" evidence="5">
    <location>
        <begin position="181"/>
        <end position="199"/>
    </location>
</feature>
<organism evidence="7 8">
    <name type="scientific">Nocardioides panacihumi</name>
    <dbReference type="NCBI Taxonomy" id="400774"/>
    <lineage>
        <taxon>Bacteria</taxon>
        <taxon>Bacillati</taxon>
        <taxon>Actinomycetota</taxon>
        <taxon>Actinomycetes</taxon>
        <taxon>Propionibacteriales</taxon>
        <taxon>Nocardioidaceae</taxon>
        <taxon>Nocardioides</taxon>
    </lineage>
</organism>
<feature type="transmembrane region" description="Helical" evidence="5">
    <location>
        <begin position="300"/>
        <end position="319"/>
    </location>
</feature>
<proteinExistence type="predicted"/>
<evidence type="ECO:0000256" key="3">
    <source>
        <dbReference type="ARBA" id="ARBA00022989"/>
    </source>
</evidence>
<evidence type="ECO:0000313" key="7">
    <source>
        <dbReference type="EMBL" id="GAA1977815.1"/>
    </source>
</evidence>
<keyword evidence="2 5" id="KW-0812">Transmembrane</keyword>
<name>A0ABN2RZX7_9ACTN</name>
<evidence type="ECO:0000256" key="2">
    <source>
        <dbReference type="ARBA" id="ARBA00022692"/>
    </source>
</evidence>
<dbReference type="InterPro" id="IPR005829">
    <property type="entry name" value="Sugar_transporter_CS"/>
</dbReference>
<evidence type="ECO:0000259" key="6">
    <source>
        <dbReference type="PROSITE" id="PS50850"/>
    </source>
</evidence>
<gene>
    <name evidence="7" type="ORF">GCM10009798_43800</name>
</gene>
<feature type="transmembrane region" description="Helical" evidence="5">
    <location>
        <begin position="94"/>
        <end position="115"/>
    </location>
</feature>
<accession>A0ABN2RZX7</accession>
<dbReference type="Pfam" id="PF07690">
    <property type="entry name" value="MFS_1"/>
    <property type="match status" value="1"/>
</dbReference>
<dbReference type="InterPro" id="IPR020846">
    <property type="entry name" value="MFS_dom"/>
</dbReference>
<comment type="subcellular location">
    <subcellularLocation>
        <location evidence="1">Cell membrane</location>
        <topology evidence="1">Multi-pass membrane protein</topology>
    </subcellularLocation>
</comment>
<dbReference type="RefSeq" id="WP_344048674.1">
    <property type="nucleotide sequence ID" value="NZ_BAAAPB010000008.1"/>
</dbReference>
<dbReference type="InterPro" id="IPR036259">
    <property type="entry name" value="MFS_trans_sf"/>
</dbReference>
<feature type="transmembrane region" description="Helical" evidence="5">
    <location>
        <begin position="386"/>
        <end position="406"/>
    </location>
</feature>
<dbReference type="SUPFAM" id="SSF103473">
    <property type="entry name" value="MFS general substrate transporter"/>
    <property type="match status" value="1"/>
</dbReference>
<feature type="transmembrane region" description="Helical" evidence="5">
    <location>
        <begin position="236"/>
        <end position="258"/>
    </location>
</feature>
<feature type="transmembrane region" description="Helical" evidence="5">
    <location>
        <begin position="60"/>
        <end position="82"/>
    </location>
</feature>
<keyword evidence="8" id="KW-1185">Reference proteome</keyword>
<keyword evidence="4 5" id="KW-0472">Membrane</keyword>
<feature type="transmembrane region" description="Helical" evidence="5">
    <location>
        <begin position="363"/>
        <end position="380"/>
    </location>
</feature>